<dbReference type="AlphaFoldDB" id="A0A1F7YGU3"/>
<evidence type="ECO:0000259" key="2">
    <source>
        <dbReference type="Pfam" id="PF01464"/>
    </source>
</evidence>
<evidence type="ECO:0000256" key="1">
    <source>
        <dbReference type="SAM" id="MobiDB-lite"/>
    </source>
</evidence>
<reference evidence="3 4" key="1">
    <citation type="journal article" date="2016" name="Nat. Commun.">
        <title>Thousands of microbial genomes shed light on interconnected biogeochemical processes in an aquifer system.</title>
        <authorList>
            <person name="Anantharaman K."/>
            <person name="Brown C.T."/>
            <person name="Hug L.A."/>
            <person name="Sharon I."/>
            <person name="Castelle C.J."/>
            <person name="Probst A.J."/>
            <person name="Thomas B.C."/>
            <person name="Singh A."/>
            <person name="Wilkins M.J."/>
            <person name="Karaoz U."/>
            <person name="Brodie E.L."/>
            <person name="Williams K.H."/>
            <person name="Hubbard S.S."/>
            <person name="Banfield J.F."/>
        </authorList>
    </citation>
    <scope>NUCLEOTIDE SEQUENCE [LARGE SCALE GENOMIC DNA]</scope>
</reference>
<feature type="domain" description="Transglycosylase SLT" evidence="2">
    <location>
        <begin position="81"/>
        <end position="153"/>
    </location>
</feature>
<accession>A0A1F7YGU3</accession>
<name>A0A1F7YGU3_9BACT</name>
<proteinExistence type="predicted"/>
<feature type="region of interest" description="Disordered" evidence="1">
    <location>
        <begin position="38"/>
        <end position="67"/>
    </location>
</feature>
<dbReference type="Pfam" id="PF01464">
    <property type="entry name" value="SLT"/>
    <property type="match status" value="1"/>
</dbReference>
<comment type="caution">
    <text evidence="3">The sequence shown here is derived from an EMBL/GenBank/DDBJ whole genome shotgun (WGS) entry which is preliminary data.</text>
</comment>
<dbReference type="InterPro" id="IPR023346">
    <property type="entry name" value="Lysozyme-like_dom_sf"/>
</dbReference>
<evidence type="ECO:0000313" key="3">
    <source>
        <dbReference type="EMBL" id="OGM26547.1"/>
    </source>
</evidence>
<dbReference type="SUPFAM" id="SSF53955">
    <property type="entry name" value="Lysozyme-like"/>
    <property type="match status" value="1"/>
</dbReference>
<sequence length="166" mass="18357">MKTYLRFFVGIIFLAGIAGIILRTSVVKNDIKVVVPTPIPTLTPTPSPRPTPKPTPRSTPTPSPIPQPQFTSEQINGFIERFAGQYNVDPNVLRHIAICESGFRSNAANGLYIGLYQFGKVTWINNRKLMGEDINLNLRLNAEESVQTAAYVISIGRIGVWPNCHP</sequence>
<dbReference type="Proteomes" id="UP000178851">
    <property type="component" value="Unassembled WGS sequence"/>
</dbReference>
<dbReference type="InterPro" id="IPR008258">
    <property type="entry name" value="Transglycosylase_SLT_dom_1"/>
</dbReference>
<evidence type="ECO:0000313" key="4">
    <source>
        <dbReference type="Proteomes" id="UP000178851"/>
    </source>
</evidence>
<gene>
    <name evidence="3" type="ORF">A2627_00795</name>
</gene>
<organism evidence="3 4">
    <name type="scientific">Candidatus Woesebacteria bacterium RIFCSPHIGHO2_01_FULL_39_28</name>
    <dbReference type="NCBI Taxonomy" id="1802496"/>
    <lineage>
        <taxon>Bacteria</taxon>
        <taxon>Candidatus Woeseibacteriota</taxon>
    </lineage>
</organism>
<protein>
    <recommendedName>
        <fullName evidence="2">Transglycosylase SLT domain-containing protein</fullName>
    </recommendedName>
</protein>
<dbReference type="Gene3D" id="1.10.530.10">
    <property type="match status" value="1"/>
</dbReference>
<dbReference type="EMBL" id="MGGI01000012">
    <property type="protein sequence ID" value="OGM26547.1"/>
    <property type="molecule type" value="Genomic_DNA"/>
</dbReference>